<evidence type="ECO:0000313" key="1">
    <source>
        <dbReference type="EMBL" id="RXH70962.1"/>
    </source>
</evidence>
<sequence>MIRRWRCYGLWKGSMLVVATYGIRHYVVVTDGGPRTSSFSGRIMDDGGHQSLRFGWNFTGLLSFLERLGSELPALLEVALAFCPW</sequence>
<organism evidence="1 2">
    <name type="scientific">Malus domestica</name>
    <name type="common">Apple</name>
    <name type="synonym">Pyrus malus</name>
    <dbReference type="NCBI Taxonomy" id="3750"/>
    <lineage>
        <taxon>Eukaryota</taxon>
        <taxon>Viridiplantae</taxon>
        <taxon>Streptophyta</taxon>
        <taxon>Embryophyta</taxon>
        <taxon>Tracheophyta</taxon>
        <taxon>Spermatophyta</taxon>
        <taxon>Magnoliopsida</taxon>
        <taxon>eudicotyledons</taxon>
        <taxon>Gunneridae</taxon>
        <taxon>Pentapetalae</taxon>
        <taxon>rosids</taxon>
        <taxon>fabids</taxon>
        <taxon>Rosales</taxon>
        <taxon>Rosaceae</taxon>
        <taxon>Amygdaloideae</taxon>
        <taxon>Maleae</taxon>
        <taxon>Malus</taxon>
    </lineage>
</organism>
<reference evidence="1 2" key="1">
    <citation type="submission" date="2018-10" db="EMBL/GenBank/DDBJ databases">
        <title>A high-quality apple genome assembly.</title>
        <authorList>
            <person name="Hu J."/>
        </authorList>
    </citation>
    <scope>NUCLEOTIDE SEQUENCE [LARGE SCALE GENOMIC DNA]</scope>
    <source>
        <strain evidence="2">cv. HFTH1</strain>
        <tissue evidence="1">Young leaf</tissue>
    </source>
</reference>
<dbReference type="Proteomes" id="UP000290289">
    <property type="component" value="Chromosome 16"/>
</dbReference>
<gene>
    <name evidence="1" type="ORF">DVH24_015584</name>
</gene>
<dbReference type="AlphaFoldDB" id="A0A498HM17"/>
<evidence type="ECO:0000313" key="2">
    <source>
        <dbReference type="Proteomes" id="UP000290289"/>
    </source>
</evidence>
<accession>A0A498HM17</accession>
<keyword evidence="2" id="KW-1185">Reference proteome</keyword>
<name>A0A498HM17_MALDO</name>
<dbReference type="EMBL" id="RDQH01000342">
    <property type="protein sequence ID" value="RXH70962.1"/>
    <property type="molecule type" value="Genomic_DNA"/>
</dbReference>
<proteinExistence type="predicted"/>
<comment type="caution">
    <text evidence="1">The sequence shown here is derived from an EMBL/GenBank/DDBJ whole genome shotgun (WGS) entry which is preliminary data.</text>
</comment>
<protein>
    <submittedName>
        <fullName evidence="1">Uncharacterized protein</fullName>
    </submittedName>
</protein>